<reference evidence="1" key="1">
    <citation type="submission" date="2020-08" db="EMBL/GenBank/DDBJ databases">
        <title>Multicomponent nature underlies the extraordinary mechanical properties of spider dragline silk.</title>
        <authorList>
            <person name="Kono N."/>
            <person name="Nakamura H."/>
            <person name="Mori M."/>
            <person name="Yoshida Y."/>
            <person name="Ohtoshi R."/>
            <person name="Malay A.D."/>
            <person name="Moran D.A.P."/>
            <person name="Tomita M."/>
            <person name="Numata K."/>
            <person name="Arakawa K."/>
        </authorList>
    </citation>
    <scope>NUCLEOTIDE SEQUENCE</scope>
</reference>
<sequence length="141" mass="15593">MCSPHTFIVPSFLCAPVWKYQGATPRKQRIKIAARVRVIMAIHRPRPHITVMVVAEEECLGSWVRRMGCPLIGRGRGLFRSLSHNPSSRPCLTISLSFHLKPLLGHFPLEYAAVGVCCGHGAQAGGKQSHWSHGVKSRCLC</sequence>
<evidence type="ECO:0000313" key="2">
    <source>
        <dbReference type="Proteomes" id="UP000887013"/>
    </source>
</evidence>
<keyword evidence="2" id="KW-1185">Reference proteome</keyword>
<name>A0A8X6TWX9_NEPPI</name>
<dbReference type="AlphaFoldDB" id="A0A8X6TWX9"/>
<evidence type="ECO:0000313" key="1">
    <source>
        <dbReference type="EMBL" id="GFT58974.1"/>
    </source>
</evidence>
<organism evidence="1 2">
    <name type="scientific">Nephila pilipes</name>
    <name type="common">Giant wood spider</name>
    <name type="synonym">Nephila maculata</name>
    <dbReference type="NCBI Taxonomy" id="299642"/>
    <lineage>
        <taxon>Eukaryota</taxon>
        <taxon>Metazoa</taxon>
        <taxon>Ecdysozoa</taxon>
        <taxon>Arthropoda</taxon>
        <taxon>Chelicerata</taxon>
        <taxon>Arachnida</taxon>
        <taxon>Araneae</taxon>
        <taxon>Araneomorphae</taxon>
        <taxon>Entelegynae</taxon>
        <taxon>Araneoidea</taxon>
        <taxon>Nephilidae</taxon>
        <taxon>Nephila</taxon>
    </lineage>
</organism>
<dbReference type="Proteomes" id="UP000887013">
    <property type="component" value="Unassembled WGS sequence"/>
</dbReference>
<proteinExistence type="predicted"/>
<protein>
    <submittedName>
        <fullName evidence="1">Uncharacterized protein</fullName>
    </submittedName>
</protein>
<gene>
    <name evidence="1" type="ORF">NPIL_49411</name>
</gene>
<dbReference type="EMBL" id="BMAW01067283">
    <property type="protein sequence ID" value="GFT58974.1"/>
    <property type="molecule type" value="Genomic_DNA"/>
</dbReference>
<accession>A0A8X6TWX9</accession>
<comment type="caution">
    <text evidence="1">The sequence shown here is derived from an EMBL/GenBank/DDBJ whole genome shotgun (WGS) entry which is preliminary data.</text>
</comment>